<accession>A0AAE0YIM0</accession>
<evidence type="ECO:0000313" key="1">
    <source>
        <dbReference type="EMBL" id="KAK3746814.1"/>
    </source>
</evidence>
<name>A0AAE0YIM0_9GAST</name>
<keyword evidence="2" id="KW-1185">Reference proteome</keyword>
<dbReference type="AlphaFoldDB" id="A0AAE0YIM0"/>
<comment type="caution">
    <text evidence="1">The sequence shown here is derived from an EMBL/GenBank/DDBJ whole genome shotgun (WGS) entry which is preliminary data.</text>
</comment>
<dbReference type="Proteomes" id="UP001283361">
    <property type="component" value="Unassembled WGS sequence"/>
</dbReference>
<proteinExistence type="predicted"/>
<evidence type="ECO:0000313" key="2">
    <source>
        <dbReference type="Proteomes" id="UP001283361"/>
    </source>
</evidence>
<dbReference type="EMBL" id="JAWDGP010006115">
    <property type="protein sequence ID" value="KAK3746814.1"/>
    <property type="molecule type" value="Genomic_DNA"/>
</dbReference>
<gene>
    <name evidence="1" type="ORF">RRG08_031342</name>
</gene>
<organism evidence="1 2">
    <name type="scientific">Elysia crispata</name>
    <name type="common">lettuce slug</name>
    <dbReference type="NCBI Taxonomy" id="231223"/>
    <lineage>
        <taxon>Eukaryota</taxon>
        <taxon>Metazoa</taxon>
        <taxon>Spiralia</taxon>
        <taxon>Lophotrochozoa</taxon>
        <taxon>Mollusca</taxon>
        <taxon>Gastropoda</taxon>
        <taxon>Heterobranchia</taxon>
        <taxon>Euthyneura</taxon>
        <taxon>Panpulmonata</taxon>
        <taxon>Sacoglossa</taxon>
        <taxon>Placobranchoidea</taxon>
        <taxon>Plakobranchidae</taxon>
        <taxon>Elysia</taxon>
    </lineage>
</organism>
<protein>
    <submittedName>
        <fullName evidence="1">Uncharacterized protein</fullName>
    </submittedName>
</protein>
<reference evidence="1" key="1">
    <citation type="journal article" date="2023" name="G3 (Bethesda)">
        <title>A reference genome for the long-term kleptoplast-retaining sea slug Elysia crispata morphotype clarki.</title>
        <authorList>
            <person name="Eastman K.E."/>
            <person name="Pendleton A.L."/>
            <person name="Shaikh M.A."/>
            <person name="Suttiyut T."/>
            <person name="Ogas R."/>
            <person name="Tomko P."/>
            <person name="Gavelis G."/>
            <person name="Widhalm J.R."/>
            <person name="Wisecaver J.H."/>
        </authorList>
    </citation>
    <scope>NUCLEOTIDE SEQUENCE</scope>
    <source>
        <strain evidence="1">ECLA1</strain>
    </source>
</reference>
<sequence length="154" mass="16821">METYSAALHCKTSATQQELRNWVCPNFPLDALLHGQLFEELASLVPFSCSNLSPLLAALADLISAQRETRTEQGISSSPCPNPALHHPMAGEAEGPRWRCHLVQAALASPRPGVARLADPVSSGLGPCHDNYRQDGRGHFRKEVWGGLDGRWDK</sequence>